<reference evidence="2 3" key="1">
    <citation type="submission" date="2018-10" db="EMBL/GenBank/DDBJ databases">
        <authorList>
            <consortium name="Pathogen Informatics"/>
        </authorList>
    </citation>
    <scope>NUCLEOTIDE SEQUENCE [LARGE SCALE GENOMIC DNA]</scope>
</reference>
<dbReference type="PRINTS" id="PR00633">
    <property type="entry name" value="RCCNDNSATION"/>
</dbReference>
<dbReference type="InterPro" id="IPR053035">
    <property type="entry name" value="Mitochondrial_GEF_domain"/>
</dbReference>
<dbReference type="AlphaFoldDB" id="A0A0R3U2F8"/>
<evidence type="ECO:0000256" key="1">
    <source>
        <dbReference type="PROSITE-ProRule" id="PRU00235"/>
    </source>
</evidence>
<organism evidence="2 3">
    <name type="scientific">Mesocestoides corti</name>
    <name type="common">Flatworm</name>
    <dbReference type="NCBI Taxonomy" id="53468"/>
    <lineage>
        <taxon>Eukaryota</taxon>
        <taxon>Metazoa</taxon>
        <taxon>Spiralia</taxon>
        <taxon>Lophotrochozoa</taxon>
        <taxon>Platyhelminthes</taxon>
        <taxon>Cestoda</taxon>
        <taxon>Eucestoda</taxon>
        <taxon>Cyclophyllidea</taxon>
        <taxon>Mesocestoididae</taxon>
        <taxon>Mesocestoides</taxon>
    </lineage>
</organism>
<dbReference type="STRING" id="53468.A0A0R3U2F8"/>
<dbReference type="OrthoDB" id="70707at2759"/>
<dbReference type="SUPFAM" id="SSF50985">
    <property type="entry name" value="RCC1/BLIP-II"/>
    <property type="match status" value="1"/>
</dbReference>
<dbReference type="PROSITE" id="PS50012">
    <property type="entry name" value="RCC1_3"/>
    <property type="match status" value="3"/>
</dbReference>
<feature type="repeat" description="RCC1" evidence="1">
    <location>
        <begin position="76"/>
        <end position="141"/>
    </location>
</feature>
<proteinExistence type="predicted"/>
<dbReference type="PANTHER" id="PTHR46337:SF1">
    <property type="entry name" value="RCC1-LIKE G EXCHANGING FACTOR-LIKE PROTEIN"/>
    <property type="match status" value="1"/>
</dbReference>
<dbReference type="GO" id="GO:0070131">
    <property type="term" value="P:positive regulation of mitochondrial translation"/>
    <property type="evidence" value="ECO:0007669"/>
    <property type="project" value="TreeGrafter"/>
</dbReference>
<sequence length="437" mass="46798">MPKRLPRVYGFGVVVTGALGVKRYVAPEKTSTPRPKFLVTTPTLLRYFSEKGIDVNSVSCGFGFTLFNGSHHKLKRAIYGCGINSDGQLGHQTDHLHGPISEGVQVDLVPEPRVLQIPQTSTMSPRLMSCGRAHSLVVYQDVELNRPILFSLGNNTFGQCAREIIEGEVFTSESAQVTKVAVECGQDHSLVLTDDGRVFSAGLGTDGQTGLGVTKCVDRLTQVRGCIEGFRIRHISSRGDTVLALTECGRLFAWGNNEYGQIWPVTDEVQVLEPVELPIYEYVGANISAFPEGFTIGKIKRVAAAGSICGVLDEHGHVLVWGFGCLGLGPQVLQTPAPALIPPALFTPALPSSDNRLVDLVPGLHHFIVQSKNGLLWSWGAPRGGLACLGLGRVSNKGVDKAVKNAQTYPVPLSLPAEAVSVACGVDHTVVLAKSFA</sequence>
<dbReference type="Pfam" id="PF00415">
    <property type="entry name" value="RCC1"/>
    <property type="match status" value="2"/>
</dbReference>
<dbReference type="PANTHER" id="PTHR46337">
    <property type="entry name" value="RCC1-LIKE G EXCHANGING FACTOR-LIKE PROTEIN"/>
    <property type="match status" value="1"/>
</dbReference>
<dbReference type="Gene3D" id="2.130.10.30">
    <property type="entry name" value="Regulator of chromosome condensation 1/beta-lactamase-inhibitor protein II"/>
    <property type="match status" value="2"/>
</dbReference>
<name>A0A0R3U2F8_MESCO</name>
<feature type="repeat" description="RCC1" evidence="1">
    <location>
        <begin position="249"/>
        <end position="315"/>
    </location>
</feature>
<dbReference type="Proteomes" id="UP000267029">
    <property type="component" value="Unassembled WGS sequence"/>
</dbReference>
<dbReference type="EMBL" id="UXSR01000058">
    <property type="protein sequence ID" value="VDD74639.1"/>
    <property type="molecule type" value="Genomic_DNA"/>
</dbReference>
<dbReference type="GO" id="GO:0019843">
    <property type="term" value="F:rRNA binding"/>
    <property type="evidence" value="ECO:0007669"/>
    <property type="project" value="TreeGrafter"/>
</dbReference>
<dbReference type="Pfam" id="PF13540">
    <property type="entry name" value="RCC1_2"/>
    <property type="match status" value="2"/>
</dbReference>
<feature type="repeat" description="RCC1" evidence="1">
    <location>
        <begin position="374"/>
        <end position="435"/>
    </location>
</feature>
<gene>
    <name evidence="2" type="ORF">MCOS_LOCUS642</name>
</gene>
<dbReference type="InterPro" id="IPR009091">
    <property type="entry name" value="RCC1/BLIP-II"/>
</dbReference>
<evidence type="ECO:0000313" key="2">
    <source>
        <dbReference type="EMBL" id="VDD74639.1"/>
    </source>
</evidence>
<dbReference type="GO" id="GO:0005743">
    <property type="term" value="C:mitochondrial inner membrane"/>
    <property type="evidence" value="ECO:0007669"/>
    <property type="project" value="TreeGrafter"/>
</dbReference>
<dbReference type="GO" id="GO:0005085">
    <property type="term" value="F:guanyl-nucleotide exchange factor activity"/>
    <property type="evidence" value="ECO:0007669"/>
    <property type="project" value="TreeGrafter"/>
</dbReference>
<keyword evidence="3" id="KW-1185">Reference proteome</keyword>
<evidence type="ECO:0000313" key="3">
    <source>
        <dbReference type="Proteomes" id="UP000267029"/>
    </source>
</evidence>
<dbReference type="InterPro" id="IPR000408">
    <property type="entry name" value="Reg_chr_condens"/>
</dbReference>
<protein>
    <submittedName>
        <fullName evidence="2">Uncharacterized protein</fullName>
    </submittedName>
</protein>
<accession>A0A0R3U2F8</accession>
<dbReference type="PROSITE" id="PS00626">
    <property type="entry name" value="RCC1_2"/>
    <property type="match status" value="1"/>
</dbReference>